<dbReference type="Gene3D" id="2.102.10.10">
    <property type="entry name" value="Rieske [2Fe-2S] iron-sulphur domain"/>
    <property type="match status" value="1"/>
</dbReference>
<dbReference type="GO" id="GO:0051213">
    <property type="term" value="F:dioxygenase activity"/>
    <property type="evidence" value="ECO:0007669"/>
    <property type="project" value="UniProtKB-KW"/>
</dbReference>
<keyword evidence="7" id="KW-0411">Iron-sulfur</keyword>
<keyword evidence="5" id="KW-0560">Oxidoreductase</keyword>
<evidence type="ECO:0000256" key="8">
    <source>
        <dbReference type="ARBA" id="ARBA00023027"/>
    </source>
</evidence>
<dbReference type="PANTHER" id="PTHR43756:SF1">
    <property type="entry name" value="3-PHENYLPROPIONATE_CINNAMIC ACID DIOXYGENASE SUBUNIT ALPHA"/>
    <property type="match status" value="1"/>
</dbReference>
<evidence type="ECO:0000256" key="1">
    <source>
        <dbReference type="ARBA" id="ARBA00008751"/>
    </source>
</evidence>
<evidence type="ECO:0000313" key="10">
    <source>
        <dbReference type="EMBL" id="GAA5190379.1"/>
    </source>
</evidence>
<dbReference type="PROSITE" id="PS00570">
    <property type="entry name" value="RING_HYDROXYL_ALPHA"/>
    <property type="match status" value="1"/>
</dbReference>
<dbReference type="SUPFAM" id="SSF50022">
    <property type="entry name" value="ISP domain"/>
    <property type="match status" value="1"/>
</dbReference>
<dbReference type="RefSeq" id="WP_345632610.1">
    <property type="nucleotide sequence ID" value="NZ_BAABJQ010000014.1"/>
</dbReference>
<dbReference type="CDD" id="cd03469">
    <property type="entry name" value="Rieske_RO_Alpha_N"/>
    <property type="match status" value="1"/>
</dbReference>
<sequence length="395" mass="44290">MPHPTTATTTAGQVTGIDDERLVHNSVYLDDKLYAHEQRTLLGRVWNFVAHDTDIPQVGDYLTVQVAGNPVLVIRDESGRVNGFYNVCRHRGAQVLEGAGQCSVMRCPYHWWTYDLNGELKGIPGSPAYENTGFVKEKFGLVPIRTESIFGLHFVCVDEKAPSLREFLGPRIIEVLGTPLETVPMEVIHKQEWAVPINWKLVAENQRDGYHVPFVHPIFRSASPASPYEIVDNGHAVQWTKLDYERLPEELKGSTEHALPGFEGGGGYIMTLFPDLICQVRNNYFMISSSVPEGIDRTVVTRRIFGVVGDDEAKRKIRMAAAEATALASYGDEDVPVLMRQRAGLANWTVPHSLIARGQPATEGTRGDDNRLRQWWQYWRDYVGATTNVSPFLEA</sequence>
<dbReference type="InterPro" id="IPR015881">
    <property type="entry name" value="ARHD_Rieske_2Fe_2S"/>
</dbReference>
<comment type="caution">
    <text evidence="10">The sequence shown here is derived from an EMBL/GenBank/DDBJ whole genome shotgun (WGS) entry which is preliminary data.</text>
</comment>
<dbReference type="InterPro" id="IPR001663">
    <property type="entry name" value="Rng_hydr_dOase-A"/>
</dbReference>
<organism evidence="10 11">
    <name type="scientific">Rugosimonospora acidiphila</name>
    <dbReference type="NCBI Taxonomy" id="556531"/>
    <lineage>
        <taxon>Bacteria</taxon>
        <taxon>Bacillati</taxon>
        <taxon>Actinomycetota</taxon>
        <taxon>Actinomycetes</taxon>
        <taxon>Micromonosporales</taxon>
        <taxon>Micromonosporaceae</taxon>
        <taxon>Rugosimonospora</taxon>
    </lineage>
</organism>
<protein>
    <submittedName>
        <fullName evidence="10">Aromatic ring-hydroxylating dioxygenase subunit alpha</fullName>
    </submittedName>
</protein>
<dbReference type="Gene3D" id="3.90.380.10">
    <property type="entry name" value="Naphthalene 1,2-dioxygenase Alpha Subunit, Chain A, domain 1"/>
    <property type="match status" value="1"/>
</dbReference>
<dbReference type="InterPro" id="IPR036922">
    <property type="entry name" value="Rieske_2Fe-2S_sf"/>
</dbReference>
<dbReference type="Pfam" id="PF00848">
    <property type="entry name" value="Ring_hydroxyl_A"/>
    <property type="match status" value="1"/>
</dbReference>
<dbReference type="InterPro" id="IPR015879">
    <property type="entry name" value="Ring_hydroxy_dOase_asu_C_dom"/>
</dbReference>
<dbReference type="SUPFAM" id="SSF55961">
    <property type="entry name" value="Bet v1-like"/>
    <property type="match status" value="1"/>
</dbReference>
<proteinExistence type="inferred from homology"/>
<keyword evidence="2" id="KW-0001">2Fe-2S</keyword>
<dbReference type="PANTHER" id="PTHR43756">
    <property type="entry name" value="CHOLINE MONOOXYGENASE, CHLOROPLASTIC"/>
    <property type="match status" value="1"/>
</dbReference>
<keyword evidence="6" id="KW-0408">Iron</keyword>
<comment type="similarity">
    <text evidence="1">Belongs to the bacterial ring-hydroxylating dioxygenase alpha subunit family.</text>
</comment>
<dbReference type="Proteomes" id="UP001501570">
    <property type="component" value="Unassembled WGS sequence"/>
</dbReference>
<gene>
    <name evidence="10" type="ORF">GCM10023322_45370</name>
</gene>
<keyword evidence="4 10" id="KW-0223">Dioxygenase</keyword>
<dbReference type="PRINTS" id="PR00090">
    <property type="entry name" value="RNGDIOXGNASE"/>
</dbReference>
<keyword evidence="8" id="KW-0520">NAD</keyword>
<evidence type="ECO:0000259" key="9">
    <source>
        <dbReference type="PROSITE" id="PS51296"/>
    </source>
</evidence>
<evidence type="ECO:0000256" key="2">
    <source>
        <dbReference type="ARBA" id="ARBA00022714"/>
    </source>
</evidence>
<evidence type="ECO:0000256" key="5">
    <source>
        <dbReference type="ARBA" id="ARBA00023002"/>
    </source>
</evidence>
<dbReference type="CDD" id="cd00680">
    <property type="entry name" value="RHO_alpha_C"/>
    <property type="match status" value="1"/>
</dbReference>
<dbReference type="PROSITE" id="PS51296">
    <property type="entry name" value="RIESKE"/>
    <property type="match status" value="1"/>
</dbReference>
<keyword evidence="3" id="KW-0479">Metal-binding</keyword>
<feature type="domain" description="Rieske" evidence="9">
    <location>
        <begin position="46"/>
        <end position="144"/>
    </location>
</feature>
<dbReference type="InterPro" id="IPR017941">
    <property type="entry name" value="Rieske_2Fe-2S"/>
</dbReference>
<reference evidence="11" key="1">
    <citation type="journal article" date="2019" name="Int. J. Syst. Evol. Microbiol.">
        <title>The Global Catalogue of Microorganisms (GCM) 10K type strain sequencing project: providing services to taxonomists for standard genome sequencing and annotation.</title>
        <authorList>
            <consortium name="The Broad Institute Genomics Platform"/>
            <consortium name="The Broad Institute Genome Sequencing Center for Infectious Disease"/>
            <person name="Wu L."/>
            <person name="Ma J."/>
        </authorList>
    </citation>
    <scope>NUCLEOTIDE SEQUENCE [LARGE SCALE GENOMIC DNA]</scope>
    <source>
        <strain evidence="11">JCM 18304</strain>
    </source>
</reference>
<keyword evidence="11" id="KW-1185">Reference proteome</keyword>
<accession>A0ABP9S1W3</accession>
<name>A0ABP9S1W3_9ACTN</name>
<evidence type="ECO:0000313" key="11">
    <source>
        <dbReference type="Proteomes" id="UP001501570"/>
    </source>
</evidence>
<evidence type="ECO:0000256" key="3">
    <source>
        <dbReference type="ARBA" id="ARBA00022723"/>
    </source>
</evidence>
<evidence type="ECO:0000256" key="6">
    <source>
        <dbReference type="ARBA" id="ARBA00023004"/>
    </source>
</evidence>
<dbReference type="Pfam" id="PF00355">
    <property type="entry name" value="Rieske"/>
    <property type="match status" value="1"/>
</dbReference>
<evidence type="ECO:0000256" key="7">
    <source>
        <dbReference type="ARBA" id="ARBA00023014"/>
    </source>
</evidence>
<dbReference type="EMBL" id="BAABJQ010000014">
    <property type="protein sequence ID" value="GAA5190379.1"/>
    <property type="molecule type" value="Genomic_DNA"/>
</dbReference>
<evidence type="ECO:0000256" key="4">
    <source>
        <dbReference type="ARBA" id="ARBA00022964"/>
    </source>
</evidence>